<dbReference type="InterPro" id="IPR011009">
    <property type="entry name" value="Kinase-like_dom_sf"/>
</dbReference>
<comment type="similarity">
    <text evidence="1">Belongs to the protein kinase superfamily. CAMK Ser/Thr protein kinase family. CHEK2 subfamily.</text>
</comment>
<dbReference type="GO" id="GO:0005737">
    <property type="term" value="C:cytoplasm"/>
    <property type="evidence" value="ECO:0007669"/>
    <property type="project" value="TreeGrafter"/>
</dbReference>
<feature type="binding site" evidence="9">
    <location>
        <position position="181"/>
    </location>
    <ligand>
        <name>ATP</name>
        <dbReference type="ChEBI" id="CHEBI:30616"/>
    </ligand>
</feature>
<keyword evidence="4" id="KW-0808">Transferase</keyword>
<dbReference type="AlphaFoldDB" id="A0AAN6G661"/>
<organism evidence="13 14">
    <name type="scientific">Tilletia horrida</name>
    <dbReference type="NCBI Taxonomy" id="155126"/>
    <lineage>
        <taxon>Eukaryota</taxon>
        <taxon>Fungi</taxon>
        <taxon>Dikarya</taxon>
        <taxon>Basidiomycota</taxon>
        <taxon>Ustilaginomycotina</taxon>
        <taxon>Exobasidiomycetes</taxon>
        <taxon>Tilletiales</taxon>
        <taxon>Tilletiaceae</taxon>
        <taxon>Tilletia</taxon>
    </lineage>
</organism>
<dbReference type="PANTHER" id="PTHR24346">
    <property type="entry name" value="MAP/MICROTUBULE AFFINITY-REGULATING KINASE"/>
    <property type="match status" value="1"/>
</dbReference>
<sequence length="523" mass="58252">MRSPTLSLSFLARLHGSQQSTAAATSIFCDFNTVPSSQAPDSDYILTSPKASRKHARIIPLSSDEHVECYVFWEDISRRGVLINGVKVDRTYMLTDGDQITTGGQTFTFRYVQRDEASAPTPAQAQGATPLPYQVPRELRITETLGSISVTNKVLGTGTYGHVFLGYTTHPRGHKQVAVKKQTKYAEKGRSPAKWSLELQLLISMRHPNINRCLETFESETHMYVALELFQIDLHTYIVQWGGVHIPAAKFIFFQLFNAVKTSSLRAMTICGTIDYLAPEIFTHSVSLKGYDPRAMDMWSCGVTLFFAVSAFHPFDQHGRTPKCDIMPQVVQMELDLDDATVPVQSNNGIKAGKTADQDAQRRDVVERASVNKECFASSPSYNEDDVIQRDEMTGQATPIGPAGREQSSNPSDHAALNDGGAAAANNTLQEEREYVRNILQGRFADMPEQMAYDPAGQDLIRRLIETNSKARLTARQALLHEWFNSAQPALMSMYQHRVLGWTEDKLAQLQQKSAKTGAPRRA</sequence>
<keyword evidence="5 9" id="KW-0547">Nucleotide-binding</keyword>
<dbReference type="SMART" id="SM00220">
    <property type="entry name" value="S_TKc"/>
    <property type="match status" value="1"/>
</dbReference>
<dbReference type="InterPro" id="IPR000719">
    <property type="entry name" value="Prot_kinase_dom"/>
</dbReference>
<dbReference type="InterPro" id="IPR008984">
    <property type="entry name" value="SMAD_FHA_dom_sf"/>
</dbReference>
<evidence type="ECO:0000313" key="14">
    <source>
        <dbReference type="Proteomes" id="UP001176521"/>
    </source>
</evidence>
<dbReference type="PROSITE" id="PS00107">
    <property type="entry name" value="PROTEIN_KINASE_ATP"/>
    <property type="match status" value="1"/>
</dbReference>
<evidence type="ECO:0000259" key="11">
    <source>
        <dbReference type="PROSITE" id="PS50006"/>
    </source>
</evidence>
<dbReference type="SMART" id="SM00240">
    <property type="entry name" value="FHA"/>
    <property type="match status" value="1"/>
</dbReference>
<evidence type="ECO:0000256" key="1">
    <source>
        <dbReference type="ARBA" id="ARBA00005575"/>
    </source>
</evidence>
<dbReference type="PROSITE" id="PS50006">
    <property type="entry name" value="FHA_DOMAIN"/>
    <property type="match status" value="1"/>
</dbReference>
<dbReference type="SUPFAM" id="SSF56112">
    <property type="entry name" value="Protein kinase-like (PK-like)"/>
    <property type="match status" value="1"/>
</dbReference>
<reference evidence="13" key="1">
    <citation type="journal article" date="2023" name="PhytoFront">
        <title>Draft Genome Resources of Seven Strains of Tilletia horrida, Causal Agent of Kernel Smut of Rice.</title>
        <authorList>
            <person name="Khanal S."/>
            <person name="Antony Babu S."/>
            <person name="Zhou X.G."/>
        </authorList>
    </citation>
    <scope>NUCLEOTIDE SEQUENCE</scope>
    <source>
        <strain evidence="13">TX3</strain>
    </source>
</reference>
<evidence type="ECO:0000256" key="6">
    <source>
        <dbReference type="ARBA" id="ARBA00022777"/>
    </source>
</evidence>
<evidence type="ECO:0000259" key="12">
    <source>
        <dbReference type="PROSITE" id="PS50011"/>
    </source>
</evidence>
<dbReference type="PANTHER" id="PTHR24346:SF82">
    <property type="entry name" value="KP78A-RELATED"/>
    <property type="match status" value="1"/>
</dbReference>
<dbReference type="GO" id="GO:0004674">
    <property type="term" value="F:protein serine/threonine kinase activity"/>
    <property type="evidence" value="ECO:0007669"/>
    <property type="project" value="UniProtKB-KW"/>
</dbReference>
<feature type="region of interest" description="Disordered" evidence="10">
    <location>
        <begin position="395"/>
        <end position="420"/>
    </location>
</feature>
<dbReference type="GO" id="GO:0035556">
    <property type="term" value="P:intracellular signal transduction"/>
    <property type="evidence" value="ECO:0007669"/>
    <property type="project" value="TreeGrafter"/>
</dbReference>
<dbReference type="Gene3D" id="1.10.510.10">
    <property type="entry name" value="Transferase(Phosphotransferase) domain 1"/>
    <property type="match status" value="3"/>
</dbReference>
<keyword evidence="3" id="KW-0723">Serine/threonine-protein kinase</keyword>
<evidence type="ECO:0000313" key="13">
    <source>
        <dbReference type="EMBL" id="KAK0520665.1"/>
    </source>
</evidence>
<evidence type="ECO:0000256" key="3">
    <source>
        <dbReference type="ARBA" id="ARBA00022527"/>
    </source>
</evidence>
<evidence type="ECO:0000256" key="5">
    <source>
        <dbReference type="ARBA" id="ARBA00022741"/>
    </source>
</evidence>
<dbReference type="InterPro" id="IPR017441">
    <property type="entry name" value="Protein_kinase_ATP_BS"/>
</dbReference>
<feature type="compositionally biased region" description="Basic and acidic residues" evidence="10">
    <location>
        <begin position="354"/>
        <end position="365"/>
    </location>
</feature>
<dbReference type="GO" id="GO:0005524">
    <property type="term" value="F:ATP binding"/>
    <property type="evidence" value="ECO:0007669"/>
    <property type="project" value="UniProtKB-UniRule"/>
</dbReference>
<feature type="domain" description="Protein kinase" evidence="12">
    <location>
        <begin position="149"/>
        <end position="484"/>
    </location>
</feature>
<name>A0AAN6G661_9BASI</name>
<feature type="region of interest" description="Disordered" evidence="10">
    <location>
        <begin position="346"/>
        <end position="365"/>
    </location>
</feature>
<keyword evidence="8" id="KW-0694">RNA-binding</keyword>
<keyword evidence="6" id="KW-0418">Kinase</keyword>
<evidence type="ECO:0000256" key="7">
    <source>
        <dbReference type="ARBA" id="ARBA00022840"/>
    </source>
</evidence>
<evidence type="ECO:0000256" key="8">
    <source>
        <dbReference type="PROSITE-ProRule" id="PRU00182"/>
    </source>
</evidence>
<dbReference type="Gene3D" id="2.60.200.20">
    <property type="match status" value="1"/>
</dbReference>
<dbReference type="Pfam" id="PF00498">
    <property type="entry name" value="FHA"/>
    <property type="match status" value="1"/>
</dbReference>
<comment type="similarity">
    <text evidence="2">Belongs to the protein kinase superfamily. CAMK Ser/Thr protein kinase family. NIM1 subfamily.</text>
</comment>
<accession>A0AAN6G661</accession>
<protein>
    <submittedName>
        <fullName evidence="13">Uncharacterized protein</fullName>
    </submittedName>
</protein>
<comment type="caution">
    <text evidence="13">The sequence shown here is derived from an EMBL/GenBank/DDBJ whole genome shotgun (WGS) entry which is preliminary data.</text>
</comment>
<proteinExistence type="inferred from homology"/>
<dbReference type="InterPro" id="IPR000253">
    <property type="entry name" value="FHA_dom"/>
</dbReference>
<keyword evidence="14" id="KW-1185">Reference proteome</keyword>
<evidence type="ECO:0000256" key="10">
    <source>
        <dbReference type="SAM" id="MobiDB-lite"/>
    </source>
</evidence>
<gene>
    <name evidence="13" type="ORF">OC842_007027</name>
</gene>
<evidence type="ECO:0000256" key="2">
    <source>
        <dbReference type="ARBA" id="ARBA00010791"/>
    </source>
</evidence>
<dbReference type="SUPFAM" id="SSF49879">
    <property type="entry name" value="SMAD/FHA domain"/>
    <property type="match status" value="1"/>
</dbReference>
<dbReference type="Proteomes" id="UP001176521">
    <property type="component" value="Unassembled WGS sequence"/>
</dbReference>
<dbReference type="EMBL" id="JAPDMQ010000765">
    <property type="protein sequence ID" value="KAK0520665.1"/>
    <property type="molecule type" value="Genomic_DNA"/>
</dbReference>
<evidence type="ECO:0000256" key="9">
    <source>
        <dbReference type="PROSITE-ProRule" id="PRU10141"/>
    </source>
</evidence>
<dbReference type="Pfam" id="PF00069">
    <property type="entry name" value="Pkinase"/>
    <property type="match status" value="2"/>
</dbReference>
<dbReference type="PROSITE" id="PS50011">
    <property type="entry name" value="PROTEIN_KINASE_DOM"/>
    <property type="match status" value="1"/>
</dbReference>
<dbReference type="GO" id="GO:0003723">
    <property type="term" value="F:RNA binding"/>
    <property type="evidence" value="ECO:0007669"/>
    <property type="project" value="UniProtKB-KW"/>
</dbReference>
<dbReference type="CDD" id="cd00060">
    <property type="entry name" value="FHA"/>
    <property type="match status" value="1"/>
</dbReference>
<keyword evidence="7 9" id="KW-0067">ATP-binding</keyword>
<dbReference type="PROSITE" id="PS50889">
    <property type="entry name" value="S4"/>
    <property type="match status" value="1"/>
</dbReference>
<evidence type="ECO:0000256" key="4">
    <source>
        <dbReference type="ARBA" id="ARBA00022679"/>
    </source>
</evidence>
<feature type="domain" description="FHA" evidence="11">
    <location>
        <begin position="34"/>
        <end position="88"/>
    </location>
</feature>